<dbReference type="InterPro" id="IPR036823">
    <property type="entry name" value="Ribosomal_uS7_dom_sf"/>
</dbReference>
<dbReference type="CDD" id="cd14869">
    <property type="entry name" value="uS7_Bacteria"/>
    <property type="match status" value="1"/>
</dbReference>
<comment type="caution">
    <text evidence="7">The sequence shown here is derived from an EMBL/GenBank/DDBJ whole genome shotgun (WGS) entry which is preliminary data.</text>
</comment>
<dbReference type="FunFam" id="1.10.455.10:FF:000001">
    <property type="entry name" value="30S ribosomal protein S7"/>
    <property type="match status" value="1"/>
</dbReference>
<proteinExistence type="inferred from homology"/>
<evidence type="ECO:0000313" key="7">
    <source>
        <dbReference type="EMBL" id="GAI03933.1"/>
    </source>
</evidence>
<comment type="similarity">
    <text evidence="1">Belongs to the universal ribosomal protein uS7 family.</text>
</comment>
<dbReference type="InterPro" id="IPR023798">
    <property type="entry name" value="Ribosomal_uS7_dom"/>
</dbReference>
<dbReference type="AlphaFoldDB" id="X1KBE3"/>
<reference evidence="7" key="1">
    <citation type="journal article" date="2014" name="Front. Microbiol.">
        <title>High frequency of phylogenetically diverse reductive dehalogenase-homologous genes in deep subseafloor sedimentary metagenomes.</title>
        <authorList>
            <person name="Kawai M."/>
            <person name="Futagami T."/>
            <person name="Toyoda A."/>
            <person name="Takaki Y."/>
            <person name="Nishi S."/>
            <person name="Hori S."/>
            <person name="Arai W."/>
            <person name="Tsubouchi T."/>
            <person name="Morono Y."/>
            <person name="Uchiyama I."/>
            <person name="Ito T."/>
            <person name="Fujiyama A."/>
            <person name="Inagaki F."/>
            <person name="Takami H."/>
        </authorList>
    </citation>
    <scope>NUCLEOTIDE SEQUENCE</scope>
    <source>
        <strain evidence="7">Expedition CK06-06</strain>
    </source>
</reference>
<dbReference type="InterPro" id="IPR000235">
    <property type="entry name" value="Ribosomal_uS7"/>
</dbReference>
<dbReference type="Gene3D" id="1.10.455.10">
    <property type="entry name" value="Ribosomal protein S7 domain"/>
    <property type="match status" value="1"/>
</dbReference>
<dbReference type="InterPro" id="IPR005717">
    <property type="entry name" value="Ribosomal_uS7_bac/org-type"/>
</dbReference>
<keyword evidence="2" id="KW-0699">rRNA-binding</keyword>
<dbReference type="GO" id="GO:0015935">
    <property type="term" value="C:small ribosomal subunit"/>
    <property type="evidence" value="ECO:0007669"/>
    <property type="project" value="InterPro"/>
</dbReference>
<dbReference type="EMBL" id="BARV01005816">
    <property type="protein sequence ID" value="GAI03933.1"/>
    <property type="molecule type" value="Genomic_DNA"/>
</dbReference>
<dbReference type="NCBIfam" id="TIGR01029">
    <property type="entry name" value="rpsG_bact"/>
    <property type="match status" value="1"/>
</dbReference>
<keyword evidence="3" id="KW-0694">RNA-binding</keyword>
<dbReference type="GO" id="GO:0019843">
    <property type="term" value="F:rRNA binding"/>
    <property type="evidence" value="ECO:0007669"/>
    <property type="project" value="UniProtKB-KW"/>
</dbReference>
<keyword evidence="5" id="KW-0687">Ribonucleoprotein</keyword>
<sequence length="157" mass="17858">MPRRAKRVVKRIISPDAKYGNISVTSFINKIMLRGQKATAERITYNAMQLASQRLGNDPVEVLEQAIRDATPLLMVKPRRVGGATYQIPVEVEKDRGRSLAMRWIITSARARSRKSMAEKLASELVDIIQGQGATIKRRDNVHRMAEANRAFAHYRW</sequence>
<evidence type="ECO:0000256" key="2">
    <source>
        <dbReference type="ARBA" id="ARBA00022730"/>
    </source>
</evidence>
<evidence type="ECO:0000256" key="1">
    <source>
        <dbReference type="ARBA" id="ARBA00007151"/>
    </source>
</evidence>
<dbReference type="HAMAP" id="MF_00480_B">
    <property type="entry name" value="Ribosomal_uS7_B"/>
    <property type="match status" value="1"/>
</dbReference>
<protein>
    <recommendedName>
        <fullName evidence="6">Small ribosomal subunit protein uS7 domain-containing protein</fullName>
    </recommendedName>
</protein>
<dbReference type="SUPFAM" id="SSF47973">
    <property type="entry name" value="Ribosomal protein S7"/>
    <property type="match status" value="1"/>
</dbReference>
<dbReference type="GO" id="GO:0006412">
    <property type="term" value="P:translation"/>
    <property type="evidence" value="ECO:0007669"/>
    <property type="project" value="InterPro"/>
</dbReference>
<evidence type="ECO:0000256" key="4">
    <source>
        <dbReference type="ARBA" id="ARBA00022980"/>
    </source>
</evidence>
<dbReference type="PIRSF" id="PIRSF002122">
    <property type="entry name" value="RPS7p_RPS7a_RPS5e_RPS7o"/>
    <property type="match status" value="1"/>
</dbReference>
<dbReference type="Pfam" id="PF00177">
    <property type="entry name" value="Ribosomal_S7"/>
    <property type="match status" value="1"/>
</dbReference>
<organism evidence="7">
    <name type="scientific">marine sediment metagenome</name>
    <dbReference type="NCBI Taxonomy" id="412755"/>
    <lineage>
        <taxon>unclassified sequences</taxon>
        <taxon>metagenomes</taxon>
        <taxon>ecological metagenomes</taxon>
    </lineage>
</organism>
<evidence type="ECO:0000259" key="6">
    <source>
        <dbReference type="Pfam" id="PF00177"/>
    </source>
</evidence>
<accession>X1KBE3</accession>
<evidence type="ECO:0000256" key="3">
    <source>
        <dbReference type="ARBA" id="ARBA00022884"/>
    </source>
</evidence>
<evidence type="ECO:0000256" key="5">
    <source>
        <dbReference type="ARBA" id="ARBA00023274"/>
    </source>
</evidence>
<feature type="domain" description="Small ribosomal subunit protein uS7" evidence="6">
    <location>
        <begin position="4"/>
        <end position="150"/>
    </location>
</feature>
<dbReference type="GO" id="GO:0003735">
    <property type="term" value="F:structural constituent of ribosome"/>
    <property type="evidence" value="ECO:0007669"/>
    <property type="project" value="InterPro"/>
</dbReference>
<keyword evidence="4" id="KW-0689">Ribosomal protein</keyword>
<gene>
    <name evidence="7" type="ORF">S06H3_11829</name>
</gene>
<dbReference type="PANTHER" id="PTHR11205">
    <property type="entry name" value="RIBOSOMAL PROTEIN S7"/>
    <property type="match status" value="1"/>
</dbReference>
<name>X1KBE3_9ZZZZ</name>